<feature type="compositionally biased region" description="Polar residues" evidence="17">
    <location>
        <begin position="786"/>
        <end position="795"/>
    </location>
</feature>
<dbReference type="InterPro" id="IPR027417">
    <property type="entry name" value="P-loop_NTPase"/>
</dbReference>
<evidence type="ECO:0000313" key="20">
    <source>
        <dbReference type="Proteomes" id="UP001177120"/>
    </source>
</evidence>
<evidence type="ECO:0000256" key="7">
    <source>
        <dbReference type="ARBA" id="ARBA00022769"/>
    </source>
</evidence>
<evidence type="ECO:0000256" key="15">
    <source>
        <dbReference type="ARBA" id="ARBA00039316"/>
    </source>
</evidence>
<evidence type="ECO:0000256" key="13">
    <source>
        <dbReference type="ARBA" id="ARBA00023204"/>
    </source>
</evidence>
<accession>A0ABS2WND1</accession>
<sequence length="806" mass="89297">MQGTIKIKGAREHNLKNISLEIPKHKLVVITGPSGSGKSTLAIDTLQRESQRQFMESLGMITYQTSKPKVDAIHGLSPSISVGQHIANHNPRSTVGTVTDIYTYLRILFAKIGERPCPSCGTTIGPSFEGEVSQDGILDEEEPYDTYGMVPCPNCGHPLEKLTMTHFSFNKPEGACITCSGLGQIATLNMDAVIDKNRSLRDGGVLIWQHDFVIDHYTKILKAAAKHYGFSFDEHLPIKDYNAVQLDLLLYGVESEEFKRHFPNVMPPKAVRKGKFEGVITGIWKRYREKGSEPGESQLFHKQLCPDCQGARLKKESLLVTVDGASIAEVSSWSIADALAWMNSLQDKLKDKLSSEQLLIVKPILHDCVVRTKRLMDVGLGYMSLHRQVVTLSGGEAQRLRLATILGSGLTGVLYILDEPTAGLHPKDTKGLIRMLYQLRDLGNTVLVIEHDEEVMRAADHIIDMGPGAGSFGGNVVGQGRLEDLINNPKSVTGAYFREESHPGKVRKRRRGNGHFLTIRNAHARNLKHITVSFPLGCLVSVTGVSGSGKSTLLFDVLAASYREKGQPIGCERITGWDAVGQLVTVDQSPLSRMKRSNIATYTEVYTHLRNLFARLPEAKRSKLTAKHFSFNSPGGRCETCQGLGVVPVHMHFLPEVEVRCPACRGRRFKKSVLRVTYKGYTISDLLDMTVQESLSVFEDQQKITETAKLLCEVGLGYLKWGQSVNTLSGGEAQRTKLAKELSKKTKNHTLYLLDEPTTRLHPGALKTEQISRPTWDDHHCHPSYSGEQVSSQFPRQYRSLGSPAL</sequence>
<evidence type="ECO:0000256" key="10">
    <source>
        <dbReference type="ARBA" id="ARBA00022840"/>
    </source>
</evidence>
<keyword evidence="5" id="KW-0547">Nucleotide-binding</keyword>
<evidence type="ECO:0000256" key="16">
    <source>
        <dbReference type="ARBA" id="ARBA00042156"/>
    </source>
</evidence>
<evidence type="ECO:0000256" key="9">
    <source>
        <dbReference type="ARBA" id="ARBA00022833"/>
    </source>
</evidence>
<keyword evidence="8" id="KW-0863">Zinc-finger</keyword>
<evidence type="ECO:0000256" key="6">
    <source>
        <dbReference type="ARBA" id="ARBA00022763"/>
    </source>
</evidence>
<dbReference type="Gene3D" id="3.40.50.300">
    <property type="entry name" value="P-loop containing nucleotide triphosphate hydrolases"/>
    <property type="match status" value="2"/>
</dbReference>
<proteinExistence type="inferred from homology"/>
<keyword evidence="10" id="KW-0067">ATP-binding</keyword>
<dbReference type="RefSeq" id="WP_205497386.1">
    <property type="nucleotide sequence ID" value="NZ_JAFHAP010000019.1"/>
</dbReference>
<dbReference type="Pfam" id="PF17755">
    <property type="entry name" value="UvrA_DNA-bind"/>
    <property type="match status" value="1"/>
</dbReference>
<keyword evidence="13" id="KW-0234">DNA repair</keyword>
<dbReference type="Gene3D" id="1.20.1580.10">
    <property type="entry name" value="ABC transporter ATPase like domain"/>
    <property type="match status" value="2"/>
</dbReference>
<evidence type="ECO:0000256" key="14">
    <source>
        <dbReference type="ARBA" id="ARBA00038000"/>
    </source>
</evidence>
<protein>
    <recommendedName>
        <fullName evidence="15">UvrABC system protein A</fullName>
    </recommendedName>
    <alternativeName>
        <fullName evidence="16">Excinuclease ABC subunit A</fullName>
    </alternativeName>
</protein>
<evidence type="ECO:0000256" key="4">
    <source>
        <dbReference type="ARBA" id="ARBA00022737"/>
    </source>
</evidence>
<dbReference type="Proteomes" id="UP001177120">
    <property type="component" value="Unassembled WGS sequence"/>
</dbReference>
<keyword evidence="4" id="KW-0677">Repeat</keyword>
<keyword evidence="3" id="KW-0479">Metal-binding</keyword>
<feature type="domain" description="ABC transporter" evidence="18">
    <location>
        <begin position="230"/>
        <end position="498"/>
    </location>
</feature>
<evidence type="ECO:0000256" key="3">
    <source>
        <dbReference type="ARBA" id="ARBA00022723"/>
    </source>
</evidence>
<dbReference type="SUPFAM" id="SSF52540">
    <property type="entry name" value="P-loop containing nucleoside triphosphate hydrolases"/>
    <property type="match status" value="2"/>
</dbReference>
<name>A0ABS2WND1_9BACL</name>
<comment type="similarity">
    <text evidence="14">Belongs to the ABC transporter superfamily. UvrA family.</text>
</comment>
<dbReference type="PROSITE" id="PS00211">
    <property type="entry name" value="ABC_TRANSPORTER_1"/>
    <property type="match status" value="1"/>
</dbReference>
<keyword evidence="12" id="KW-0238">DNA-binding</keyword>
<keyword evidence="9" id="KW-0862">Zinc</keyword>
<evidence type="ECO:0000256" key="12">
    <source>
        <dbReference type="ARBA" id="ARBA00023125"/>
    </source>
</evidence>
<evidence type="ECO:0000256" key="17">
    <source>
        <dbReference type="SAM" id="MobiDB-lite"/>
    </source>
</evidence>
<feature type="region of interest" description="Disordered" evidence="17">
    <location>
        <begin position="777"/>
        <end position="806"/>
    </location>
</feature>
<keyword evidence="2" id="KW-0963">Cytoplasm</keyword>
<dbReference type="InterPro" id="IPR003593">
    <property type="entry name" value="AAA+_ATPase"/>
</dbReference>
<reference evidence="19" key="1">
    <citation type="journal article" date="2024" name="Int. J. Syst. Evol. Microbiol.">
        <title>Polycladomyces zharkentensis sp. nov., a novel thermophilic cellulose- and starch-degrading member of the Bacillota from a geothermal aquifer in Kazakhstan.</title>
        <authorList>
            <person name="Mashzhan A."/>
            <person name="Kistaubayeva A."/>
            <person name="Javier-Lopez R."/>
            <person name="Bissenova U."/>
            <person name="Bissenbay A."/>
            <person name="Birkeland N.K."/>
        </authorList>
    </citation>
    <scope>NUCLEOTIDE SEQUENCE</scope>
    <source>
        <strain evidence="19">ZKZ2T</strain>
    </source>
</reference>
<dbReference type="PANTHER" id="PTHR43152:SF2">
    <property type="entry name" value="DRUG RESISTANCE ABC TRANSPORTER"/>
    <property type="match status" value="1"/>
</dbReference>
<dbReference type="Pfam" id="PF00005">
    <property type="entry name" value="ABC_tran"/>
    <property type="match status" value="2"/>
</dbReference>
<evidence type="ECO:0000256" key="11">
    <source>
        <dbReference type="ARBA" id="ARBA00022881"/>
    </source>
</evidence>
<dbReference type="InterPro" id="IPR041552">
    <property type="entry name" value="UvrA_DNA-bd"/>
</dbReference>
<evidence type="ECO:0000256" key="8">
    <source>
        <dbReference type="ARBA" id="ARBA00022771"/>
    </source>
</evidence>
<evidence type="ECO:0000256" key="1">
    <source>
        <dbReference type="ARBA" id="ARBA00004496"/>
    </source>
</evidence>
<comment type="subcellular location">
    <subcellularLocation>
        <location evidence="1">Cytoplasm</location>
    </subcellularLocation>
</comment>
<keyword evidence="11" id="KW-0267">Excision nuclease</keyword>
<keyword evidence="20" id="KW-1185">Reference proteome</keyword>
<evidence type="ECO:0000259" key="18">
    <source>
        <dbReference type="PROSITE" id="PS50893"/>
    </source>
</evidence>
<evidence type="ECO:0000256" key="5">
    <source>
        <dbReference type="ARBA" id="ARBA00022741"/>
    </source>
</evidence>
<keyword evidence="7" id="KW-0228">DNA excision</keyword>
<dbReference type="InterPro" id="IPR017871">
    <property type="entry name" value="ABC_transporter-like_CS"/>
</dbReference>
<organism evidence="19 20">
    <name type="scientific">Polycladomyces zharkentensis</name>
    <dbReference type="NCBI Taxonomy" id="2807616"/>
    <lineage>
        <taxon>Bacteria</taxon>
        <taxon>Bacillati</taxon>
        <taxon>Bacillota</taxon>
        <taxon>Bacilli</taxon>
        <taxon>Bacillales</taxon>
        <taxon>Thermoactinomycetaceae</taxon>
        <taxon>Polycladomyces</taxon>
    </lineage>
</organism>
<dbReference type="PROSITE" id="PS50893">
    <property type="entry name" value="ABC_TRANSPORTER_2"/>
    <property type="match status" value="1"/>
</dbReference>
<dbReference type="InterPro" id="IPR003439">
    <property type="entry name" value="ABC_transporter-like_ATP-bd"/>
</dbReference>
<dbReference type="PANTHER" id="PTHR43152">
    <property type="entry name" value="UVRABC SYSTEM PROTEIN A"/>
    <property type="match status" value="1"/>
</dbReference>
<comment type="caution">
    <text evidence="19">The sequence shown here is derived from an EMBL/GenBank/DDBJ whole genome shotgun (WGS) entry which is preliminary data.</text>
</comment>
<dbReference type="EMBL" id="JAFHAP010000019">
    <property type="protein sequence ID" value="MBN2910976.1"/>
    <property type="molecule type" value="Genomic_DNA"/>
</dbReference>
<evidence type="ECO:0000313" key="19">
    <source>
        <dbReference type="EMBL" id="MBN2910976.1"/>
    </source>
</evidence>
<evidence type="ECO:0000256" key="2">
    <source>
        <dbReference type="ARBA" id="ARBA00022490"/>
    </source>
</evidence>
<gene>
    <name evidence="19" type="ORF">JQC72_15895</name>
</gene>
<dbReference type="SMART" id="SM00382">
    <property type="entry name" value="AAA"/>
    <property type="match status" value="1"/>
</dbReference>
<dbReference type="Gene3D" id="1.10.8.280">
    <property type="entry name" value="ABC transporter ATPase domain-like"/>
    <property type="match status" value="1"/>
</dbReference>
<keyword evidence="6" id="KW-0227">DNA damage</keyword>